<dbReference type="PROSITE" id="PS00198">
    <property type="entry name" value="4FE4S_FER_1"/>
    <property type="match status" value="1"/>
</dbReference>
<dbReference type="EMBL" id="AP028056">
    <property type="protein sequence ID" value="BEH01099.1"/>
    <property type="molecule type" value="Genomic_DNA"/>
</dbReference>
<comment type="cofactor">
    <cofactor evidence="6">
        <name>[2Fe-2S] cluster</name>
        <dbReference type="ChEBI" id="CHEBI:190135"/>
    </cofactor>
</comment>
<dbReference type="SUPFAM" id="SSF46548">
    <property type="entry name" value="alpha-helical ferredoxin"/>
    <property type="match status" value="1"/>
</dbReference>
<keyword evidence="3" id="KW-0479">Metal-binding</keyword>
<evidence type="ECO:0000256" key="4">
    <source>
        <dbReference type="ARBA" id="ARBA00023004"/>
    </source>
</evidence>
<dbReference type="PROSITE" id="PS51379">
    <property type="entry name" value="4FE4S_FER_2"/>
    <property type="match status" value="1"/>
</dbReference>
<dbReference type="RefSeq" id="WP_286267040.1">
    <property type="nucleotide sequence ID" value="NZ_AP028056.1"/>
</dbReference>
<dbReference type="PROSITE" id="PS00197">
    <property type="entry name" value="2FE2S_FER_1"/>
    <property type="match status" value="1"/>
</dbReference>
<accession>A0AAN0KC93</accession>
<evidence type="ECO:0000256" key="3">
    <source>
        <dbReference type="ARBA" id="ARBA00022723"/>
    </source>
</evidence>
<dbReference type="InterPro" id="IPR036010">
    <property type="entry name" value="2Fe-2S_ferredoxin-like_sf"/>
</dbReference>
<sequence length="255" mass="27443">MKLTLKIWRQPRGAQQGKLVEYQIDNISEDTSFLEMLDQLNEELTAAGEEPVAFDSDCREGICGMCGVVINGTAHGRGNSPVPTTTCQLHMRSFNDGDTITIEPWKAQAFPVIKDLVVDRTAMDRIIQAGGFISVNTGSAPDAHANLAPKLQADRAFDNATCIGCGACVAACPNASAMLFTSAKITHLGNLPQGQPERFLRIKNMVGQHDSEGFGNCTNIGECAAVCPKGIPLESISALNRDLVWSLFRKDGFTA</sequence>
<evidence type="ECO:0000313" key="9">
    <source>
        <dbReference type="Proteomes" id="UP001431656"/>
    </source>
</evidence>
<dbReference type="KEGG" id="broo:brsh051_03800"/>
<proteinExistence type="inferred from homology"/>
<dbReference type="GO" id="GO:0051537">
    <property type="term" value="F:2 iron, 2 sulfur cluster binding"/>
    <property type="evidence" value="ECO:0007669"/>
    <property type="project" value="InterPro"/>
</dbReference>
<dbReference type="GO" id="GO:0022904">
    <property type="term" value="P:respiratory electron transport chain"/>
    <property type="evidence" value="ECO:0007669"/>
    <property type="project" value="TreeGrafter"/>
</dbReference>
<dbReference type="SUPFAM" id="SSF54292">
    <property type="entry name" value="2Fe-2S ferredoxin-like"/>
    <property type="match status" value="1"/>
</dbReference>
<dbReference type="Pfam" id="PF13085">
    <property type="entry name" value="Fer2_3"/>
    <property type="match status" value="1"/>
</dbReference>
<dbReference type="Proteomes" id="UP001431656">
    <property type="component" value="Chromosome"/>
</dbReference>
<evidence type="ECO:0000256" key="2">
    <source>
        <dbReference type="ARBA" id="ARBA00009433"/>
    </source>
</evidence>
<evidence type="ECO:0000313" key="8">
    <source>
        <dbReference type="EMBL" id="BEH01099.1"/>
    </source>
</evidence>
<organism evidence="8 9">
    <name type="scientific">Brooklawnia propionicigenes</name>
    <dbReference type="NCBI Taxonomy" id="3041175"/>
    <lineage>
        <taxon>Bacteria</taxon>
        <taxon>Bacillati</taxon>
        <taxon>Actinomycetota</taxon>
        <taxon>Actinomycetes</taxon>
        <taxon>Propionibacteriales</taxon>
        <taxon>Propionibacteriaceae</taxon>
        <taxon>Brooklawnia</taxon>
    </lineage>
</organism>
<dbReference type="InterPro" id="IPR025192">
    <property type="entry name" value="Succ_DH/fum_Rdtase_N"/>
</dbReference>
<dbReference type="PANTHER" id="PTHR11921">
    <property type="entry name" value="SUCCINATE DEHYDROGENASE IRON-SULFUR PROTEIN"/>
    <property type="match status" value="1"/>
</dbReference>
<dbReference type="Gene3D" id="1.10.1060.10">
    <property type="entry name" value="Alpha-helical ferredoxin"/>
    <property type="match status" value="1"/>
</dbReference>
<dbReference type="InterPro" id="IPR050573">
    <property type="entry name" value="SDH/FRD_Iron-Sulfur"/>
</dbReference>
<evidence type="ECO:0000256" key="6">
    <source>
        <dbReference type="ARBA" id="ARBA00034078"/>
    </source>
</evidence>
<dbReference type="InterPro" id="IPR017900">
    <property type="entry name" value="4Fe4S_Fe_S_CS"/>
</dbReference>
<dbReference type="Pfam" id="PF12838">
    <property type="entry name" value="Fer4_7"/>
    <property type="match status" value="1"/>
</dbReference>
<dbReference type="GO" id="GO:0046872">
    <property type="term" value="F:metal ion binding"/>
    <property type="evidence" value="ECO:0007669"/>
    <property type="project" value="UniProtKB-KW"/>
</dbReference>
<dbReference type="PANTHER" id="PTHR11921:SF41">
    <property type="entry name" value="SUCCINATE DEHYDROGENASE"/>
    <property type="match status" value="1"/>
</dbReference>
<protein>
    <submittedName>
        <fullName evidence="8">Succinate dehydrogenase/fumarate reductase iron-sulfur subunit</fullName>
    </submittedName>
</protein>
<comment type="cofactor">
    <cofactor evidence="1">
        <name>[3Fe-4S] cluster</name>
        <dbReference type="ChEBI" id="CHEBI:21137"/>
    </cofactor>
</comment>
<dbReference type="Gene3D" id="3.10.20.30">
    <property type="match status" value="1"/>
</dbReference>
<keyword evidence="4" id="KW-0408">Iron</keyword>
<dbReference type="GO" id="GO:0009060">
    <property type="term" value="P:aerobic respiration"/>
    <property type="evidence" value="ECO:0007669"/>
    <property type="project" value="TreeGrafter"/>
</dbReference>
<dbReference type="InterPro" id="IPR012675">
    <property type="entry name" value="Beta-grasp_dom_sf"/>
</dbReference>
<name>A0AAN0KC93_9ACTN</name>
<evidence type="ECO:0000256" key="1">
    <source>
        <dbReference type="ARBA" id="ARBA00001927"/>
    </source>
</evidence>
<dbReference type="InterPro" id="IPR009051">
    <property type="entry name" value="Helical_ferredxn"/>
</dbReference>
<dbReference type="AlphaFoldDB" id="A0AAN0KC93"/>
<gene>
    <name evidence="8" type="ORF">brsh051_03800</name>
</gene>
<dbReference type="InterPro" id="IPR017896">
    <property type="entry name" value="4Fe4S_Fe-S-bd"/>
</dbReference>
<keyword evidence="9" id="KW-1185">Reference proteome</keyword>
<dbReference type="InterPro" id="IPR006058">
    <property type="entry name" value="2Fe2S_fd_BS"/>
</dbReference>
<evidence type="ECO:0000259" key="7">
    <source>
        <dbReference type="PROSITE" id="PS51379"/>
    </source>
</evidence>
<comment type="similarity">
    <text evidence="2">Belongs to the succinate dehydrogenase/fumarate reductase iron-sulfur protein family.</text>
</comment>
<evidence type="ECO:0000256" key="5">
    <source>
        <dbReference type="ARBA" id="ARBA00023014"/>
    </source>
</evidence>
<reference evidence="8" key="1">
    <citation type="journal article" date="2024" name="Int. J. Syst. Evol. Microbiol.">
        <title>Brooklawnia propionicigenes sp. nov., a facultatively anaerobic, propionate-producing bacterium isolated from a methanogenic reactor treating waste from cattle farms.</title>
        <authorList>
            <person name="Akita Y."/>
            <person name="Ueki A."/>
            <person name="Tonouchi A."/>
            <person name="Sugawara Y."/>
            <person name="Honma S."/>
            <person name="Kaku N."/>
            <person name="Ueki K."/>
        </authorList>
    </citation>
    <scope>NUCLEOTIDE SEQUENCE</scope>
    <source>
        <strain evidence="8">SH051</strain>
    </source>
</reference>
<dbReference type="NCBIfam" id="NF005746">
    <property type="entry name" value="PRK07570.1"/>
    <property type="match status" value="1"/>
</dbReference>
<keyword evidence="5" id="KW-0411">Iron-sulfur</keyword>
<feature type="domain" description="4Fe-4S ferredoxin-type" evidence="7">
    <location>
        <begin position="153"/>
        <end position="183"/>
    </location>
</feature>
<dbReference type="GO" id="GO:0009055">
    <property type="term" value="F:electron transfer activity"/>
    <property type="evidence" value="ECO:0007669"/>
    <property type="project" value="InterPro"/>
</dbReference>